<keyword evidence="3" id="KW-0732">Signal</keyword>
<dbReference type="Proteomes" id="UP000002669">
    <property type="component" value="Unassembled WGS sequence"/>
</dbReference>
<evidence type="ECO:0000313" key="4">
    <source>
        <dbReference type="EMBL" id="EFR02471.1"/>
    </source>
</evidence>
<evidence type="ECO:0000313" key="5">
    <source>
        <dbReference type="Proteomes" id="UP000002669"/>
    </source>
</evidence>
<dbReference type="VEuPathDB" id="FungiDB:MGYG_05464"/>
<dbReference type="HOGENOM" id="CLU_1165596_0_0_1"/>
<dbReference type="AlphaFoldDB" id="E4UW23"/>
<keyword evidence="2" id="KW-0472">Membrane</keyword>
<feature type="chain" id="PRO_5003190779" evidence="3">
    <location>
        <begin position="18"/>
        <end position="257"/>
    </location>
</feature>
<feature type="region of interest" description="Disordered" evidence="1">
    <location>
        <begin position="94"/>
        <end position="126"/>
    </location>
</feature>
<dbReference type="OMA" id="MAWTLIV"/>
<accession>E4UW23</accession>
<evidence type="ECO:0000256" key="2">
    <source>
        <dbReference type="SAM" id="Phobius"/>
    </source>
</evidence>
<gene>
    <name evidence="4" type="ORF">MGYG_05464</name>
</gene>
<name>E4UW23_ARTGP</name>
<proteinExistence type="predicted"/>
<dbReference type="OrthoDB" id="4173973at2759"/>
<protein>
    <submittedName>
        <fullName evidence="4">Uncharacterized protein</fullName>
    </submittedName>
</protein>
<dbReference type="InParanoid" id="E4UW23"/>
<keyword evidence="2" id="KW-0812">Transmembrane</keyword>
<evidence type="ECO:0000256" key="1">
    <source>
        <dbReference type="SAM" id="MobiDB-lite"/>
    </source>
</evidence>
<keyword evidence="2" id="KW-1133">Transmembrane helix</keyword>
<dbReference type="GeneID" id="10028158"/>
<evidence type="ECO:0000256" key="3">
    <source>
        <dbReference type="SAM" id="SignalP"/>
    </source>
</evidence>
<dbReference type="RefSeq" id="XP_003172882.1">
    <property type="nucleotide sequence ID" value="XM_003172834.1"/>
</dbReference>
<feature type="signal peptide" evidence="3">
    <location>
        <begin position="1"/>
        <end position="17"/>
    </location>
</feature>
<organism evidence="5">
    <name type="scientific">Arthroderma gypseum (strain ATCC MYA-4604 / CBS 118893)</name>
    <name type="common">Microsporum gypseum</name>
    <dbReference type="NCBI Taxonomy" id="535722"/>
    <lineage>
        <taxon>Eukaryota</taxon>
        <taxon>Fungi</taxon>
        <taxon>Dikarya</taxon>
        <taxon>Ascomycota</taxon>
        <taxon>Pezizomycotina</taxon>
        <taxon>Eurotiomycetes</taxon>
        <taxon>Eurotiomycetidae</taxon>
        <taxon>Onygenales</taxon>
        <taxon>Arthrodermataceae</taxon>
        <taxon>Nannizzia</taxon>
    </lineage>
</organism>
<feature type="compositionally biased region" description="Low complexity" evidence="1">
    <location>
        <begin position="115"/>
        <end position="126"/>
    </location>
</feature>
<sequence length="257" mass="28175">MKAHFALWLSVFPLALSAPVLVSGGDGFRGTQQVTADSQPCTTVFSFITSSRARHMLKDCDSVLLEKYAYLVDRWTSSLSFSLSAKGREKPLRERPILPDHLPTPALRKELDAPSTSSSTSTLTSTTLSASIRAPLPPSRFGISAYADRVRLEDIIASRDLSVFLDWLSARPIMAWTLIVAVLIIVSFVSAVVVEIVVAVRKAIISARTERQQSTHSDVKALGFGEIYLFGPEKRLAAVVVIDDAEKSPIVYREARV</sequence>
<dbReference type="eggNOG" id="ENOG502R9MU">
    <property type="taxonomic scope" value="Eukaryota"/>
</dbReference>
<dbReference type="EMBL" id="DS989825">
    <property type="protein sequence ID" value="EFR02471.1"/>
    <property type="molecule type" value="Genomic_DNA"/>
</dbReference>
<feature type="transmembrane region" description="Helical" evidence="2">
    <location>
        <begin position="173"/>
        <end position="198"/>
    </location>
</feature>
<reference evidence="5" key="1">
    <citation type="journal article" date="2012" name="MBio">
        <title>Comparative genome analysis of Trichophyton rubrum and related dermatophytes reveals candidate genes involved in infection.</title>
        <authorList>
            <person name="Martinez D.A."/>
            <person name="Oliver B.G."/>
            <person name="Graeser Y."/>
            <person name="Goldberg J.M."/>
            <person name="Li W."/>
            <person name="Martinez-Rossi N.M."/>
            <person name="Monod M."/>
            <person name="Shelest E."/>
            <person name="Barton R.C."/>
            <person name="Birch E."/>
            <person name="Brakhage A.A."/>
            <person name="Chen Z."/>
            <person name="Gurr S.J."/>
            <person name="Heiman D."/>
            <person name="Heitman J."/>
            <person name="Kosti I."/>
            <person name="Rossi A."/>
            <person name="Saif S."/>
            <person name="Samalova M."/>
            <person name="Saunders C.W."/>
            <person name="Shea T."/>
            <person name="Summerbell R.C."/>
            <person name="Xu J."/>
            <person name="Young S."/>
            <person name="Zeng Q."/>
            <person name="Birren B.W."/>
            <person name="Cuomo C.A."/>
            <person name="White T.C."/>
        </authorList>
    </citation>
    <scope>NUCLEOTIDE SEQUENCE [LARGE SCALE GENOMIC DNA]</scope>
    <source>
        <strain evidence="5">ATCC MYA-4604 / CBS 118893</strain>
    </source>
</reference>
<keyword evidence="5" id="KW-1185">Reference proteome</keyword>